<evidence type="ECO:0000256" key="3">
    <source>
        <dbReference type="ARBA" id="ARBA00022473"/>
    </source>
</evidence>
<dbReference type="InterPro" id="IPR003591">
    <property type="entry name" value="Leu-rich_rpt_typical-subtyp"/>
</dbReference>
<keyword evidence="8" id="KW-0808">Transferase</keyword>
<evidence type="ECO:0000313" key="22">
    <source>
        <dbReference type="EMBL" id="KAJ1685940.1"/>
    </source>
</evidence>
<dbReference type="FunFam" id="1.10.510.10:FF:000632">
    <property type="entry name" value="leucine-rich repeat receptor-like protein kinase TDR"/>
    <property type="match status" value="1"/>
</dbReference>
<dbReference type="FunFam" id="3.80.10.10:FF:000215">
    <property type="entry name" value="Receptor-like protein kinase HSL1"/>
    <property type="match status" value="1"/>
</dbReference>
<keyword evidence="23" id="KW-1185">Reference proteome</keyword>
<dbReference type="EMBL" id="JAMQYH010000005">
    <property type="protein sequence ID" value="KAJ1685940.1"/>
    <property type="molecule type" value="Genomic_DNA"/>
</dbReference>
<comment type="subcellular location">
    <subcellularLocation>
        <location evidence="1">Cell membrane</location>
        <topology evidence="1">Single-pass membrane protein</topology>
    </subcellularLocation>
</comment>
<keyword evidence="4" id="KW-1003">Cell membrane</keyword>
<dbReference type="SMART" id="SM00369">
    <property type="entry name" value="LRR_TYP"/>
    <property type="match status" value="6"/>
</dbReference>
<evidence type="ECO:0000256" key="5">
    <source>
        <dbReference type="ARBA" id="ARBA00022527"/>
    </source>
</evidence>
<keyword evidence="3" id="KW-0217">Developmental protein</keyword>
<dbReference type="GO" id="GO:0005524">
    <property type="term" value="F:ATP binding"/>
    <property type="evidence" value="ECO:0007669"/>
    <property type="project" value="UniProtKB-KW"/>
</dbReference>
<proteinExistence type="inferred from homology"/>
<keyword evidence="11" id="KW-0677">Repeat</keyword>
<evidence type="ECO:0000313" key="23">
    <source>
        <dbReference type="Proteomes" id="UP001151287"/>
    </source>
</evidence>
<dbReference type="InterPro" id="IPR013210">
    <property type="entry name" value="LRR_N_plant-typ"/>
</dbReference>
<keyword evidence="14" id="KW-0067">ATP-binding</keyword>
<dbReference type="Pfam" id="PF23598">
    <property type="entry name" value="LRR_14"/>
    <property type="match status" value="1"/>
</dbReference>
<keyword evidence="15 19" id="KW-1133">Transmembrane helix</keyword>
<protein>
    <recommendedName>
        <fullName evidence="21">Protein kinase domain-containing protein</fullName>
    </recommendedName>
</protein>
<keyword evidence="12" id="KW-0547">Nucleotide-binding</keyword>
<evidence type="ECO:0000256" key="17">
    <source>
        <dbReference type="ARBA" id="ARBA00023170"/>
    </source>
</evidence>
<reference evidence="22" key="1">
    <citation type="journal article" date="2022" name="Cell">
        <title>Repeat-based holocentromeres influence genome architecture and karyotype evolution.</title>
        <authorList>
            <person name="Hofstatter P.G."/>
            <person name="Thangavel G."/>
            <person name="Lux T."/>
            <person name="Neumann P."/>
            <person name="Vondrak T."/>
            <person name="Novak P."/>
            <person name="Zhang M."/>
            <person name="Costa L."/>
            <person name="Castellani M."/>
            <person name="Scott A."/>
            <person name="Toegelov H."/>
            <person name="Fuchs J."/>
            <person name="Mata-Sucre Y."/>
            <person name="Dias Y."/>
            <person name="Vanzela A.L.L."/>
            <person name="Huettel B."/>
            <person name="Almeida C.C.S."/>
            <person name="Simkova H."/>
            <person name="Souza G."/>
            <person name="Pedrosa-Harand A."/>
            <person name="Macas J."/>
            <person name="Mayer K.F.X."/>
            <person name="Houben A."/>
            <person name="Marques A."/>
        </authorList>
    </citation>
    <scope>NUCLEOTIDE SEQUENCE</scope>
    <source>
        <strain evidence="22">RhyBre1mFocal</strain>
    </source>
</reference>
<evidence type="ECO:0000256" key="19">
    <source>
        <dbReference type="SAM" id="Phobius"/>
    </source>
</evidence>
<dbReference type="InterPro" id="IPR008271">
    <property type="entry name" value="Ser/Thr_kinase_AS"/>
</dbReference>
<gene>
    <name evidence="22" type="ORF">LUZ63_017330</name>
</gene>
<evidence type="ECO:0000256" key="15">
    <source>
        <dbReference type="ARBA" id="ARBA00022989"/>
    </source>
</evidence>
<evidence type="ECO:0000256" key="13">
    <source>
        <dbReference type="ARBA" id="ARBA00022777"/>
    </source>
</evidence>
<keyword evidence="10 20" id="KW-0732">Signal</keyword>
<dbReference type="FunFam" id="3.80.10.10:FF:000590">
    <property type="entry name" value="Leucine-rich receptor-like protein kinase family protein"/>
    <property type="match status" value="1"/>
</dbReference>
<dbReference type="GO" id="GO:0005886">
    <property type="term" value="C:plasma membrane"/>
    <property type="evidence" value="ECO:0007669"/>
    <property type="project" value="UniProtKB-SubCell"/>
</dbReference>
<evidence type="ECO:0000256" key="1">
    <source>
        <dbReference type="ARBA" id="ARBA00004162"/>
    </source>
</evidence>
<dbReference type="InterPro" id="IPR011009">
    <property type="entry name" value="Kinase-like_dom_sf"/>
</dbReference>
<dbReference type="GO" id="GO:0033612">
    <property type="term" value="F:receptor serine/threonine kinase binding"/>
    <property type="evidence" value="ECO:0007669"/>
    <property type="project" value="TreeGrafter"/>
</dbReference>
<keyword evidence="17" id="KW-0675">Receptor</keyword>
<dbReference type="SUPFAM" id="SSF56112">
    <property type="entry name" value="Protein kinase-like (PK-like)"/>
    <property type="match status" value="1"/>
</dbReference>
<dbReference type="PANTHER" id="PTHR48056:SF20">
    <property type="entry name" value="PROTEIN KINASE DOMAIN-CONTAINING PROTEIN"/>
    <property type="match status" value="1"/>
</dbReference>
<name>A0A9Q0C290_9POAL</name>
<dbReference type="InterPro" id="IPR001245">
    <property type="entry name" value="Ser-Thr/Tyr_kinase_cat_dom"/>
</dbReference>
<dbReference type="InterPro" id="IPR050647">
    <property type="entry name" value="Plant_LRR-RLKs"/>
</dbReference>
<feature type="domain" description="Protein kinase" evidence="21">
    <location>
        <begin position="676"/>
        <end position="949"/>
    </location>
</feature>
<dbReference type="GO" id="GO:0048608">
    <property type="term" value="P:reproductive structure development"/>
    <property type="evidence" value="ECO:0007669"/>
    <property type="project" value="UniProtKB-ARBA"/>
</dbReference>
<dbReference type="Pfam" id="PF00560">
    <property type="entry name" value="LRR_1"/>
    <property type="match status" value="3"/>
</dbReference>
<dbReference type="Gene3D" id="1.10.510.10">
    <property type="entry name" value="Transferase(Phosphotransferase) domain 1"/>
    <property type="match status" value="1"/>
</dbReference>
<keyword evidence="5" id="KW-0723">Serine/threonine-protein kinase</keyword>
<dbReference type="InterPro" id="IPR000719">
    <property type="entry name" value="Prot_kinase_dom"/>
</dbReference>
<feature type="transmembrane region" description="Helical" evidence="19">
    <location>
        <begin position="613"/>
        <end position="635"/>
    </location>
</feature>
<dbReference type="Gene3D" id="3.80.10.10">
    <property type="entry name" value="Ribonuclease Inhibitor"/>
    <property type="match status" value="4"/>
</dbReference>
<dbReference type="PANTHER" id="PTHR48056">
    <property type="entry name" value="LRR RECEPTOR-LIKE SERINE/THREONINE-PROTEIN KINASE-RELATED"/>
    <property type="match status" value="1"/>
</dbReference>
<comment type="caution">
    <text evidence="22">The sequence shown here is derived from an EMBL/GenBank/DDBJ whole genome shotgun (WGS) entry which is preliminary data.</text>
</comment>
<evidence type="ECO:0000256" key="16">
    <source>
        <dbReference type="ARBA" id="ARBA00023136"/>
    </source>
</evidence>
<dbReference type="PROSITE" id="PS50011">
    <property type="entry name" value="PROTEIN_KINASE_DOM"/>
    <property type="match status" value="1"/>
</dbReference>
<dbReference type="AlphaFoldDB" id="A0A9Q0C290"/>
<dbReference type="InterPro" id="IPR001611">
    <property type="entry name" value="Leu-rich_rpt"/>
</dbReference>
<dbReference type="Pfam" id="PF07714">
    <property type="entry name" value="PK_Tyr_Ser-Thr"/>
    <property type="match status" value="1"/>
</dbReference>
<accession>A0A9Q0C290</accession>
<dbReference type="GO" id="GO:1905393">
    <property type="term" value="P:plant organ formation"/>
    <property type="evidence" value="ECO:0007669"/>
    <property type="project" value="UniProtKB-ARBA"/>
</dbReference>
<sequence length="955" mass="105775">MTKVFLCLHFFFLILLSYLRTSLAGQVELQSLLHFKSLLKDPLNYLETWKATNSPCQFLGVTCDPTQAQVISISLSNKNLSGNISPSVGALTGLTSLLLDTNSISGNIPPELNNCTNLKTLNLSLNSLTGPVPDLSGLSELQVLDLSTNELIRKLPSWVGNLSGLVSLGLGQNNFDAGEIPPSIGNLKNLTWLYLAACNLIGEIPESIFQLDSLETLDFSQNQIWGDFPRAISNLRNLVKIELYQNNLTGQIPPELANLTKLREFDISKNKMEGRIPPELGYLRNFTVLQLYQNNFSGELPKQWGELQYLIAFSVYGNSFSGQFPPNLGRYSPLESIDISENKFFGDFPQFLCENKKLNFLLALDNNFSGEFPDSYTNCKSLNRFRISQNQFTGNFPTGLWGLPNANIIDVSDNGFTGEISSEIAASTNLNQLSVQNNRFSGQIPKEIGKLIQLQKLYACNNSFSGSIPDEIGNLNQLTTLRLERNALTGSLPKELGMCSRLVELDVAQNMISGTIPASFGEMLCINLINISHNLITGPIPDGLQLLELSSIDFSGNHLTGSVPPGLLMIAGEEAFANNPGLCIDGQLEKRSKPILGICKIENKHESMFGKKIVLLPLIILAILFLIGGLVLISYRNFKLEEAMRNKDIESGFEKEGWKVELFHQPEIEIQDISNLEEENMIGSGSTGKVYRRELKNRGTVAVKQLWKGTGARVLMVEMEMLGNIRHRNILKLHACMSRGELNFIVYEYMPNGDLHQALRRETKSGNSELDWKKRYSIALGAAKGIMYLHHDCSPAIIHRDIKSRNILLDEEYGAKIADFGIAKLAEASQFSCFAGTHGYIAPELAYSLVVTEKTDVYSFGVVLLELLTGLNPIEPQFGDGKDIVFWVSTHTQNYAEVLDPRIAVQSKEAMLKVLKIAVLCTAVEPTARPTMREVVKMLADADAGSSSFKTKSFK</sequence>
<keyword evidence="7" id="KW-0433">Leucine-rich repeat</keyword>
<evidence type="ECO:0000256" key="2">
    <source>
        <dbReference type="ARBA" id="ARBA00008684"/>
    </source>
</evidence>
<evidence type="ECO:0000256" key="14">
    <source>
        <dbReference type="ARBA" id="ARBA00022840"/>
    </source>
</evidence>
<dbReference type="Pfam" id="PF08263">
    <property type="entry name" value="LRRNT_2"/>
    <property type="match status" value="1"/>
</dbReference>
<dbReference type="PROSITE" id="PS00108">
    <property type="entry name" value="PROTEIN_KINASE_ST"/>
    <property type="match status" value="1"/>
</dbReference>
<keyword evidence="6" id="KW-0597">Phosphoprotein</keyword>
<dbReference type="OrthoDB" id="676979at2759"/>
<evidence type="ECO:0000256" key="18">
    <source>
        <dbReference type="ARBA" id="ARBA00023180"/>
    </source>
</evidence>
<evidence type="ECO:0000256" key="8">
    <source>
        <dbReference type="ARBA" id="ARBA00022679"/>
    </source>
</evidence>
<feature type="signal peptide" evidence="20">
    <location>
        <begin position="1"/>
        <end position="24"/>
    </location>
</feature>
<dbReference type="FunFam" id="3.80.10.10:FF:000275">
    <property type="entry name" value="Leucine-rich repeat receptor-like protein kinase"/>
    <property type="match status" value="1"/>
</dbReference>
<feature type="chain" id="PRO_5040319340" description="Protein kinase domain-containing protein" evidence="20">
    <location>
        <begin position="25"/>
        <end position="955"/>
    </location>
</feature>
<dbReference type="InterPro" id="IPR032675">
    <property type="entry name" value="LRR_dom_sf"/>
</dbReference>
<evidence type="ECO:0000256" key="12">
    <source>
        <dbReference type="ARBA" id="ARBA00022741"/>
    </source>
</evidence>
<comment type="similarity">
    <text evidence="2">Belongs to the protein kinase superfamily. Ser/Thr protein kinase family.</text>
</comment>
<organism evidence="22 23">
    <name type="scientific">Rhynchospora breviuscula</name>
    <dbReference type="NCBI Taxonomy" id="2022672"/>
    <lineage>
        <taxon>Eukaryota</taxon>
        <taxon>Viridiplantae</taxon>
        <taxon>Streptophyta</taxon>
        <taxon>Embryophyta</taxon>
        <taxon>Tracheophyta</taxon>
        <taxon>Spermatophyta</taxon>
        <taxon>Magnoliopsida</taxon>
        <taxon>Liliopsida</taxon>
        <taxon>Poales</taxon>
        <taxon>Cyperaceae</taxon>
        <taxon>Cyperoideae</taxon>
        <taxon>Rhynchosporeae</taxon>
        <taxon>Rhynchospora</taxon>
    </lineage>
</organism>
<evidence type="ECO:0000256" key="9">
    <source>
        <dbReference type="ARBA" id="ARBA00022692"/>
    </source>
</evidence>
<evidence type="ECO:0000259" key="21">
    <source>
        <dbReference type="PROSITE" id="PS50011"/>
    </source>
</evidence>
<dbReference type="SMART" id="SM00220">
    <property type="entry name" value="S_TKc"/>
    <property type="match status" value="1"/>
</dbReference>
<evidence type="ECO:0000256" key="20">
    <source>
        <dbReference type="SAM" id="SignalP"/>
    </source>
</evidence>
<dbReference type="InterPro" id="IPR055414">
    <property type="entry name" value="LRR_R13L4/SHOC2-like"/>
</dbReference>
<evidence type="ECO:0000256" key="7">
    <source>
        <dbReference type="ARBA" id="ARBA00022614"/>
    </source>
</evidence>
<evidence type="ECO:0000256" key="10">
    <source>
        <dbReference type="ARBA" id="ARBA00022729"/>
    </source>
</evidence>
<keyword evidence="9 19" id="KW-0812">Transmembrane</keyword>
<dbReference type="GO" id="GO:0004674">
    <property type="term" value="F:protein serine/threonine kinase activity"/>
    <property type="evidence" value="ECO:0007669"/>
    <property type="project" value="UniProtKB-KW"/>
</dbReference>
<evidence type="ECO:0000256" key="4">
    <source>
        <dbReference type="ARBA" id="ARBA00022475"/>
    </source>
</evidence>
<dbReference type="PROSITE" id="PS51450">
    <property type="entry name" value="LRR"/>
    <property type="match status" value="1"/>
</dbReference>
<dbReference type="Proteomes" id="UP001151287">
    <property type="component" value="Unassembled WGS sequence"/>
</dbReference>
<keyword evidence="18" id="KW-0325">Glycoprotein</keyword>
<evidence type="ECO:0000256" key="6">
    <source>
        <dbReference type="ARBA" id="ARBA00022553"/>
    </source>
</evidence>
<evidence type="ECO:0000256" key="11">
    <source>
        <dbReference type="ARBA" id="ARBA00022737"/>
    </source>
</evidence>
<keyword evidence="16 19" id="KW-0472">Membrane</keyword>
<keyword evidence="13" id="KW-0418">Kinase</keyword>
<dbReference type="Gene3D" id="3.30.200.20">
    <property type="entry name" value="Phosphorylase Kinase, domain 1"/>
    <property type="match status" value="1"/>
</dbReference>
<dbReference type="GO" id="GO:0048367">
    <property type="term" value="P:shoot system development"/>
    <property type="evidence" value="ECO:0007669"/>
    <property type="project" value="UniProtKB-ARBA"/>
</dbReference>
<dbReference type="SUPFAM" id="SSF52058">
    <property type="entry name" value="L domain-like"/>
    <property type="match status" value="2"/>
</dbReference>
<dbReference type="GO" id="GO:0009791">
    <property type="term" value="P:post-embryonic development"/>
    <property type="evidence" value="ECO:0007669"/>
    <property type="project" value="UniProtKB-ARBA"/>
</dbReference>